<dbReference type="PANTHER" id="PTHR15407:SF28">
    <property type="entry name" value="RIBITOL-5-PHOSPHATE TRANSFERASE FKTN"/>
    <property type="match status" value="1"/>
</dbReference>
<feature type="region of interest" description="Disordered" evidence="5">
    <location>
        <begin position="763"/>
        <end position="782"/>
    </location>
</feature>
<comment type="subcellular location">
    <subcellularLocation>
        <location evidence="1">Membrane</location>
        <topology evidence="1">Single-pass membrane protein</topology>
    </subcellularLocation>
</comment>
<accession>A0AAN7D115</accession>
<evidence type="ECO:0000256" key="3">
    <source>
        <dbReference type="ARBA" id="ARBA00022989"/>
    </source>
</evidence>
<comment type="caution">
    <text evidence="9">The sequence shown here is derived from an EMBL/GenBank/DDBJ whole genome shotgun (WGS) entry which is preliminary data.</text>
</comment>
<dbReference type="PANTHER" id="PTHR15407">
    <property type="entry name" value="FUKUTIN-RELATED"/>
    <property type="match status" value="1"/>
</dbReference>
<dbReference type="Proteomes" id="UP001303647">
    <property type="component" value="Unassembled WGS sequence"/>
</dbReference>
<evidence type="ECO:0000313" key="10">
    <source>
        <dbReference type="Proteomes" id="UP001303647"/>
    </source>
</evidence>
<feature type="compositionally biased region" description="Basic residues" evidence="5">
    <location>
        <begin position="773"/>
        <end position="782"/>
    </location>
</feature>
<organism evidence="9 10">
    <name type="scientific">Corynascus novoguineensis</name>
    <dbReference type="NCBI Taxonomy" id="1126955"/>
    <lineage>
        <taxon>Eukaryota</taxon>
        <taxon>Fungi</taxon>
        <taxon>Dikarya</taxon>
        <taxon>Ascomycota</taxon>
        <taxon>Pezizomycotina</taxon>
        <taxon>Sordariomycetes</taxon>
        <taxon>Sordariomycetidae</taxon>
        <taxon>Sordariales</taxon>
        <taxon>Chaetomiaceae</taxon>
        <taxon>Corynascus</taxon>
    </lineage>
</organism>
<feature type="chain" id="PRO_5042903590" evidence="7">
    <location>
        <begin position="27"/>
        <end position="782"/>
    </location>
</feature>
<proteinExistence type="predicted"/>
<reference evidence="9" key="1">
    <citation type="journal article" date="2023" name="Mol. Phylogenet. Evol.">
        <title>Genome-scale phylogeny and comparative genomics of the fungal order Sordariales.</title>
        <authorList>
            <person name="Hensen N."/>
            <person name="Bonometti L."/>
            <person name="Westerberg I."/>
            <person name="Brannstrom I.O."/>
            <person name="Guillou S."/>
            <person name="Cros-Aarteil S."/>
            <person name="Calhoun S."/>
            <person name="Haridas S."/>
            <person name="Kuo A."/>
            <person name="Mondo S."/>
            <person name="Pangilinan J."/>
            <person name="Riley R."/>
            <person name="LaButti K."/>
            <person name="Andreopoulos B."/>
            <person name="Lipzen A."/>
            <person name="Chen C."/>
            <person name="Yan M."/>
            <person name="Daum C."/>
            <person name="Ng V."/>
            <person name="Clum A."/>
            <person name="Steindorff A."/>
            <person name="Ohm R.A."/>
            <person name="Martin F."/>
            <person name="Silar P."/>
            <person name="Natvig D.O."/>
            <person name="Lalanne C."/>
            <person name="Gautier V."/>
            <person name="Ament-Velasquez S.L."/>
            <person name="Kruys A."/>
            <person name="Hutchinson M.I."/>
            <person name="Powell A.J."/>
            <person name="Barry K."/>
            <person name="Miller A.N."/>
            <person name="Grigoriev I.V."/>
            <person name="Debuchy R."/>
            <person name="Gladieux P."/>
            <person name="Hiltunen Thoren M."/>
            <person name="Johannesson H."/>
        </authorList>
    </citation>
    <scope>NUCLEOTIDE SEQUENCE</scope>
    <source>
        <strain evidence="9">CBS 359.72</strain>
    </source>
</reference>
<feature type="region of interest" description="Disordered" evidence="5">
    <location>
        <begin position="72"/>
        <end position="91"/>
    </location>
</feature>
<dbReference type="GO" id="GO:0009100">
    <property type="term" value="P:glycoprotein metabolic process"/>
    <property type="evidence" value="ECO:0007669"/>
    <property type="project" value="UniProtKB-ARBA"/>
</dbReference>
<feature type="signal peptide" evidence="7">
    <location>
        <begin position="1"/>
        <end position="26"/>
    </location>
</feature>
<keyword evidence="4 6" id="KW-0472">Membrane</keyword>
<evidence type="ECO:0000256" key="6">
    <source>
        <dbReference type="SAM" id="Phobius"/>
    </source>
</evidence>
<dbReference type="GO" id="GO:0016020">
    <property type="term" value="C:membrane"/>
    <property type="evidence" value="ECO:0007669"/>
    <property type="project" value="UniProtKB-SubCell"/>
</dbReference>
<feature type="region of interest" description="Disordered" evidence="5">
    <location>
        <begin position="606"/>
        <end position="626"/>
    </location>
</feature>
<dbReference type="Pfam" id="PF04991">
    <property type="entry name" value="LicD"/>
    <property type="match status" value="2"/>
</dbReference>
<keyword evidence="3 6" id="KW-1133">Transmembrane helix</keyword>
<name>A0AAN7D115_9PEZI</name>
<evidence type="ECO:0000313" key="9">
    <source>
        <dbReference type="EMBL" id="KAK4252015.1"/>
    </source>
</evidence>
<evidence type="ECO:0000256" key="1">
    <source>
        <dbReference type="ARBA" id="ARBA00004167"/>
    </source>
</evidence>
<feature type="compositionally biased region" description="Low complexity" evidence="5">
    <location>
        <begin position="174"/>
        <end position="188"/>
    </location>
</feature>
<evidence type="ECO:0000256" key="7">
    <source>
        <dbReference type="SAM" id="SignalP"/>
    </source>
</evidence>
<keyword evidence="7" id="KW-0732">Signal</keyword>
<feature type="region of interest" description="Disordered" evidence="5">
    <location>
        <begin position="158"/>
        <end position="194"/>
    </location>
</feature>
<gene>
    <name evidence="9" type="ORF">C7999DRAFT_27254</name>
</gene>
<sequence length="782" mass="83647">MAKRPLIFPRLSLLFLLCSSYAWVVATDNWAADGPGPVPVPVPVPVAVQGRDVVKGGAGGAEPVWARIASGEVEGRDGPHPRSPSAAETAHVAPDGCQAMITPPPSLVNRQDQGQIQALSDQLRRVSDQFRSVSQASQQVSQSSQQLSQSLQQATQRLSQTEQQLASARLQQGAAESASRSMSQASAEASRRADEAVRSVSQSASSAISASMASLASSMGASFSSALRLASQSAASVAQKAQEDATALRDEANSQIQQAQGAALSVTQTALAVVGGIVGSSLLTGIVFVLVLRRRRAKRRQRGRGEDGGGISGNIGYPQLKATSNKAYSLSWAKKGYAASDDGSSTYSTDTDGLRFPVDIKEPPAAMTNDATKTTAEIPRKSVSPAAAAVGYAVSYYGPRPTIIDASKNKRTTSSKFQLGKPPPPRGATTTAAAAAAAAVGGTASGGKFTLFPNSSTSKFKFNFDGTSSSNAPQGGATTTTTESLTPVEQQQQLSRSGKRRTIISNGSSLPSLSLDRWLRDGTDVSPFSTLKGGGNNDRTVLTHLIRAYLQTFARLRLETWLAHGTLLGWWWNGGIMPWDLDVDAQVTGATLALLADRHNGSLHEYEYDDDSDESSAAVGNKRPNNKKKKKRVYLLDVNPFATAHLDRGSGANVIDARWVDVDTGMYVDLTALADRRPSWELEWEGGHPPTAAAVMLSCKNGHSYRLAELFPLRETEFEGVPALVPWAYERVLIAEYGAESLILTEWEGHRWDSELREWIKKNETDSEETTVKHPKKGERIN</sequence>
<dbReference type="InterPro" id="IPR009644">
    <property type="entry name" value="FKTN/MNN4/W02B3.4-1"/>
</dbReference>
<keyword evidence="2 6" id="KW-0812">Transmembrane</keyword>
<dbReference type="AlphaFoldDB" id="A0AAN7D115"/>
<reference evidence="9" key="2">
    <citation type="submission" date="2023-05" db="EMBL/GenBank/DDBJ databases">
        <authorList>
            <consortium name="Lawrence Berkeley National Laboratory"/>
            <person name="Steindorff A."/>
            <person name="Hensen N."/>
            <person name="Bonometti L."/>
            <person name="Westerberg I."/>
            <person name="Brannstrom I.O."/>
            <person name="Guillou S."/>
            <person name="Cros-Aarteil S."/>
            <person name="Calhoun S."/>
            <person name="Haridas S."/>
            <person name="Kuo A."/>
            <person name="Mondo S."/>
            <person name="Pangilinan J."/>
            <person name="Riley R."/>
            <person name="Labutti K."/>
            <person name="Andreopoulos B."/>
            <person name="Lipzen A."/>
            <person name="Chen C."/>
            <person name="Yanf M."/>
            <person name="Daum C."/>
            <person name="Ng V."/>
            <person name="Clum A."/>
            <person name="Ohm R."/>
            <person name="Martin F."/>
            <person name="Silar P."/>
            <person name="Natvig D."/>
            <person name="Lalanne C."/>
            <person name="Gautier V."/>
            <person name="Ament-Velasquez S.L."/>
            <person name="Kruys A."/>
            <person name="Hutchinson M.I."/>
            <person name="Powell A.J."/>
            <person name="Barry K."/>
            <person name="Miller A.N."/>
            <person name="Grigoriev I.V."/>
            <person name="Debuchy R."/>
            <person name="Gladieux P."/>
            <person name="Thoren M.H."/>
            <person name="Johannesson H."/>
        </authorList>
    </citation>
    <scope>NUCLEOTIDE SEQUENCE</scope>
    <source>
        <strain evidence="9">CBS 359.72</strain>
    </source>
</reference>
<feature type="domain" description="LicD/FKTN/FKRP nucleotidyltransferase" evidence="8">
    <location>
        <begin position="558"/>
        <end position="678"/>
    </location>
</feature>
<feature type="compositionally biased region" description="Polar residues" evidence="5">
    <location>
        <begin position="466"/>
        <end position="496"/>
    </location>
</feature>
<feature type="region of interest" description="Disordered" evidence="5">
    <location>
        <begin position="405"/>
        <end position="429"/>
    </location>
</feature>
<evidence type="ECO:0000256" key="2">
    <source>
        <dbReference type="ARBA" id="ARBA00022692"/>
    </source>
</evidence>
<feature type="region of interest" description="Disordered" evidence="5">
    <location>
        <begin position="466"/>
        <end position="500"/>
    </location>
</feature>
<evidence type="ECO:0000256" key="4">
    <source>
        <dbReference type="ARBA" id="ARBA00023136"/>
    </source>
</evidence>
<evidence type="ECO:0000256" key="5">
    <source>
        <dbReference type="SAM" id="MobiDB-lite"/>
    </source>
</evidence>
<dbReference type="EMBL" id="MU857602">
    <property type="protein sequence ID" value="KAK4252015.1"/>
    <property type="molecule type" value="Genomic_DNA"/>
</dbReference>
<dbReference type="InterPro" id="IPR007074">
    <property type="entry name" value="LicD/FKTN/FKRP_NTP_transf"/>
</dbReference>
<protein>
    <submittedName>
        <fullName evidence="9">LicD family-domain-containing protein</fullName>
    </submittedName>
</protein>
<keyword evidence="10" id="KW-1185">Reference proteome</keyword>
<feature type="transmembrane region" description="Helical" evidence="6">
    <location>
        <begin position="270"/>
        <end position="292"/>
    </location>
</feature>
<feature type="domain" description="LicD/FKTN/FKRP nucleotidyltransferase" evidence="8">
    <location>
        <begin position="699"/>
        <end position="738"/>
    </location>
</feature>
<evidence type="ECO:0000259" key="8">
    <source>
        <dbReference type="Pfam" id="PF04991"/>
    </source>
</evidence>